<dbReference type="PRINTS" id="PR00249">
    <property type="entry name" value="GPCRSECRETIN"/>
</dbReference>
<dbReference type="PROSITE" id="PS50261">
    <property type="entry name" value="G_PROTEIN_RECEP_F2_4"/>
    <property type="match status" value="1"/>
</dbReference>
<keyword evidence="8 17" id="KW-0675">Receptor</keyword>
<dbReference type="Gene3D" id="4.10.1240.10">
    <property type="entry name" value="GPCR, family 2, extracellular hormone receptor domain"/>
    <property type="match status" value="1"/>
</dbReference>
<dbReference type="Pfam" id="PF00002">
    <property type="entry name" value="7tm_2"/>
    <property type="match status" value="1"/>
</dbReference>
<evidence type="ECO:0000259" key="14">
    <source>
        <dbReference type="PROSITE" id="PS50227"/>
    </source>
</evidence>
<reference evidence="17 18" key="1">
    <citation type="submission" date="2025-04" db="UniProtKB">
        <authorList>
            <consortium name="RefSeq"/>
        </authorList>
    </citation>
    <scope>IDENTIFICATION</scope>
</reference>
<dbReference type="Pfam" id="PF02793">
    <property type="entry name" value="HRM"/>
    <property type="match status" value="1"/>
</dbReference>
<keyword evidence="16" id="KW-1185">Reference proteome</keyword>
<evidence type="ECO:0000256" key="6">
    <source>
        <dbReference type="ARBA" id="ARBA00023040"/>
    </source>
</evidence>
<dbReference type="InterPro" id="IPR000832">
    <property type="entry name" value="GPCR_2_secretin-like"/>
</dbReference>
<keyword evidence="9" id="KW-0325">Glycoprotein</keyword>
<dbReference type="PANTHER" id="PTHR45620">
    <property type="entry name" value="PDF RECEPTOR-LIKE PROTEIN-RELATED"/>
    <property type="match status" value="1"/>
</dbReference>
<feature type="transmembrane region" description="Helical" evidence="13">
    <location>
        <begin position="241"/>
        <end position="260"/>
    </location>
</feature>
<gene>
    <name evidence="17 18 19" type="primary">LOC107272121</name>
</gene>
<dbReference type="PROSITE" id="PS50227">
    <property type="entry name" value="G_PROTEIN_RECEP_F2_3"/>
    <property type="match status" value="1"/>
</dbReference>
<dbReference type="InterPro" id="IPR050332">
    <property type="entry name" value="GPCR_2"/>
</dbReference>
<keyword evidence="3" id="KW-1003">Cell membrane</keyword>
<keyword evidence="4 13" id="KW-0812">Transmembrane</keyword>
<dbReference type="InterPro" id="IPR002001">
    <property type="entry name" value="GPCR_2_diuretic_rcpt"/>
</dbReference>
<dbReference type="GO" id="GO:0007188">
    <property type="term" value="P:adenylate cyclase-modulating G protein-coupled receptor signaling pathway"/>
    <property type="evidence" value="ECO:0007669"/>
    <property type="project" value="TreeGrafter"/>
</dbReference>
<comment type="similarity">
    <text evidence="2">Belongs to the G-protein coupled receptor 2 family.</text>
</comment>
<keyword evidence="6" id="KW-0297">G-protein coupled receptor</keyword>
<sequence length="473" mass="54282">MVSEMESIITSVANGTKPLEGNYIHEVLNYINELNKSHYTEELKCLRLKHIDPKSPYDLRCEFDWDALLCWPRTPPGTLATLPCFDELNGIKYDSTQNASRWCWLNGTWSFSNYSLCADVRTPNVESDVEITTMLYFVGYSLSLFTLIVAVSIFLYYKELRCLRNNIHTNLMFTYILADLMWILTTAMQISLQTDVPTCIAIFSLLHYFHLTNFFWMFVEGLYLYLLVVKTFTGDNIKLRLCLVIGWGLPLLVIAVWAIAKSLAGVSSQTGNQVGLWRHCPWMSPHPYDWFYQAPAIIVLGVNVIFLFMIMWVLITKLRSANNVETQQYRKASKALLVLIPLLGVTYILVLAGPTEGHVANVFSYARAILLSSQGLSVALFYCFLNTEVQNTMRHHFSRWSNARNLGTDRRYYNNWSPRSRTESIRLYCQPSNPYRKRESTVSETTTTTVIGPNSATAFLERNKKAISKDLNE</sequence>
<dbReference type="CTD" id="36601"/>
<dbReference type="InterPro" id="IPR036445">
    <property type="entry name" value="GPCR_2_extracell_dom_sf"/>
</dbReference>
<feature type="transmembrane region" description="Helical" evidence="13">
    <location>
        <begin position="134"/>
        <end position="157"/>
    </location>
</feature>
<evidence type="ECO:0000256" key="2">
    <source>
        <dbReference type="ARBA" id="ARBA00005314"/>
    </source>
</evidence>
<dbReference type="PROSITE" id="PS00649">
    <property type="entry name" value="G_PROTEIN_RECEP_F2_1"/>
    <property type="match status" value="1"/>
</dbReference>
<dbReference type="SUPFAM" id="SSF81321">
    <property type="entry name" value="Family A G protein-coupled receptor-like"/>
    <property type="match status" value="1"/>
</dbReference>
<dbReference type="FunFam" id="1.20.1070.10:FF:000155">
    <property type="entry name" value="diuretic hormone receptor isoform X1"/>
    <property type="match status" value="1"/>
</dbReference>
<dbReference type="SMART" id="SM00008">
    <property type="entry name" value="HormR"/>
    <property type="match status" value="1"/>
</dbReference>
<dbReference type="GO" id="GO:0008528">
    <property type="term" value="F:G protein-coupled peptide receptor activity"/>
    <property type="evidence" value="ECO:0007669"/>
    <property type="project" value="TreeGrafter"/>
</dbReference>
<evidence type="ECO:0000256" key="10">
    <source>
        <dbReference type="ARBA" id="ARBA00023224"/>
    </source>
</evidence>
<dbReference type="Proteomes" id="UP000694920">
    <property type="component" value="Unplaced"/>
</dbReference>
<keyword evidence="5 13" id="KW-1133">Transmembrane helix</keyword>
<protein>
    <recommendedName>
        <fullName evidence="12">Diuretic hormone receptor</fullName>
    </recommendedName>
</protein>
<dbReference type="SUPFAM" id="SSF111418">
    <property type="entry name" value="Hormone receptor domain"/>
    <property type="match status" value="1"/>
</dbReference>
<dbReference type="KEGG" id="ccin:107272121"/>
<evidence type="ECO:0000259" key="15">
    <source>
        <dbReference type="PROSITE" id="PS50261"/>
    </source>
</evidence>
<dbReference type="AlphaFoldDB" id="A0AAJ7C9P0"/>
<proteinExistence type="inferred from homology"/>
<dbReference type="RefSeq" id="XP_015604426.1">
    <property type="nucleotide sequence ID" value="XM_015748940.2"/>
</dbReference>
<dbReference type="GO" id="GO:0008036">
    <property type="term" value="F:diuretic hormone receptor activity"/>
    <property type="evidence" value="ECO:0007669"/>
    <property type="project" value="InterPro"/>
</dbReference>
<dbReference type="Gene3D" id="1.20.1070.10">
    <property type="entry name" value="Rhodopsin 7-helix transmembrane proteins"/>
    <property type="match status" value="1"/>
</dbReference>
<feature type="transmembrane region" description="Helical" evidence="13">
    <location>
        <begin position="290"/>
        <end position="315"/>
    </location>
</feature>
<evidence type="ECO:0000256" key="7">
    <source>
        <dbReference type="ARBA" id="ARBA00023136"/>
    </source>
</evidence>
<evidence type="ECO:0000256" key="8">
    <source>
        <dbReference type="ARBA" id="ARBA00023170"/>
    </source>
</evidence>
<dbReference type="GO" id="GO:0005886">
    <property type="term" value="C:plasma membrane"/>
    <property type="evidence" value="ECO:0007669"/>
    <property type="project" value="UniProtKB-SubCell"/>
</dbReference>
<keyword evidence="7 13" id="KW-0472">Membrane</keyword>
<evidence type="ECO:0000256" key="1">
    <source>
        <dbReference type="ARBA" id="ARBA00004651"/>
    </source>
</evidence>
<feature type="domain" description="G-protein coupled receptors family 2 profile 2" evidence="15">
    <location>
        <begin position="132"/>
        <end position="386"/>
    </location>
</feature>
<organism evidence="16 17">
    <name type="scientific">Cephus cinctus</name>
    <name type="common">Wheat stem sawfly</name>
    <dbReference type="NCBI Taxonomy" id="211228"/>
    <lineage>
        <taxon>Eukaryota</taxon>
        <taxon>Metazoa</taxon>
        <taxon>Ecdysozoa</taxon>
        <taxon>Arthropoda</taxon>
        <taxon>Hexapoda</taxon>
        <taxon>Insecta</taxon>
        <taxon>Pterygota</taxon>
        <taxon>Neoptera</taxon>
        <taxon>Endopterygota</taxon>
        <taxon>Hymenoptera</taxon>
        <taxon>Cephoidea</taxon>
        <taxon>Cephidae</taxon>
        <taxon>Cephus</taxon>
    </lineage>
</organism>
<evidence type="ECO:0000256" key="5">
    <source>
        <dbReference type="ARBA" id="ARBA00022989"/>
    </source>
</evidence>
<dbReference type="RefSeq" id="XP_015604424.1">
    <property type="nucleotide sequence ID" value="XM_015748938.2"/>
</dbReference>
<dbReference type="PANTHER" id="PTHR45620:SF15">
    <property type="entry name" value="DIURETIC HORMONE 44 RECEPTOR 1-RELATED"/>
    <property type="match status" value="1"/>
</dbReference>
<dbReference type="RefSeq" id="XP_015604425.1">
    <property type="nucleotide sequence ID" value="XM_015748939.2"/>
</dbReference>
<evidence type="ECO:0000256" key="3">
    <source>
        <dbReference type="ARBA" id="ARBA00022475"/>
    </source>
</evidence>
<feature type="transmembrane region" description="Helical" evidence="13">
    <location>
        <begin position="208"/>
        <end position="229"/>
    </location>
</feature>
<evidence type="ECO:0000256" key="11">
    <source>
        <dbReference type="ARBA" id="ARBA00054836"/>
    </source>
</evidence>
<dbReference type="InterPro" id="IPR017981">
    <property type="entry name" value="GPCR_2-like_7TM"/>
</dbReference>
<evidence type="ECO:0000256" key="12">
    <source>
        <dbReference type="ARBA" id="ARBA00071387"/>
    </source>
</evidence>
<dbReference type="GeneID" id="107272121"/>
<evidence type="ECO:0000313" key="16">
    <source>
        <dbReference type="Proteomes" id="UP000694920"/>
    </source>
</evidence>
<dbReference type="GO" id="GO:0017046">
    <property type="term" value="F:peptide hormone binding"/>
    <property type="evidence" value="ECO:0007669"/>
    <property type="project" value="TreeGrafter"/>
</dbReference>
<evidence type="ECO:0000313" key="18">
    <source>
        <dbReference type="RefSeq" id="XP_015604425.1"/>
    </source>
</evidence>
<keyword evidence="10" id="KW-0807">Transducer</keyword>
<evidence type="ECO:0000256" key="9">
    <source>
        <dbReference type="ARBA" id="ARBA00023180"/>
    </source>
</evidence>
<feature type="domain" description="G-protein coupled receptors family 2 profile 1" evidence="14">
    <location>
        <begin position="44"/>
        <end position="121"/>
    </location>
</feature>
<evidence type="ECO:0000313" key="17">
    <source>
        <dbReference type="RefSeq" id="XP_015604424.1"/>
    </source>
</evidence>
<comment type="function">
    <text evidence="11">Receptor for the insect diurectic hormone. The activity of this receptor is mediated by G proteins which activate adenylyl cyclase.</text>
</comment>
<dbReference type="InterPro" id="IPR001879">
    <property type="entry name" value="GPCR_2_extracellular_dom"/>
</dbReference>
<dbReference type="PRINTS" id="PR01127">
    <property type="entry name" value="DIUHORMONER"/>
</dbReference>
<feature type="transmembrane region" description="Helical" evidence="13">
    <location>
        <begin position="365"/>
        <end position="385"/>
    </location>
</feature>
<evidence type="ECO:0000256" key="13">
    <source>
        <dbReference type="SAM" id="Phobius"/>
    </source>
</evidence>
<feature type="transmembrane region" description="Helical" evidence="13">
    <location>
        <begin position="169"/>
        <end position="188"/>
    </location>
</feature>
<accession>A0AAJ7C9P0</accession>
<evidence type="ECO:0000313" key="19">
    <source>
        <dbReference type="RefSeq" id="XP_015604426.1"/>
    </source>
</evidence>
<evidence type="ECO:0000256" key="4">
    <source>
        <dbReference type="ARBA" id="ARBA00022692"/>
    </source>
</evidence>
<comment type="subcellular location">
    <subcellularLocation>
        <location evidence="1">Cell membrane</location>
        <topology evidence="1">Multi-pass membrane protein</topology>
    </subcellularLocation>
</comment>
<dbReference type="CDD" id="cd15263">
    <property type="entry name" value="7tmB1_DH_R"/>
    <property type="match status" value="1"/>
</dbReference>
<dbReference type="InterPro" id="IPR017983">
    <property type="entry name" value="GPCR_2_secretin-like_CS"/>
</dbReference>
<feature type="transmembrane region" description="Helical" evidence="13">
    <location>
        <begin position="335"/>
        <end position="353"/>
    </location>
</feature>
<dbReference type="GO" id="GO:0007166">
    <property type="term" value="P:cell surface receptor signaling pathway"/>
    <property type="evidence" value="ECO:0007669"/>
    <property type="project" value="InterPro"/>
</dbReference>
<name>A0AAJ7C9P0_CEPCN</name>